<dbReference type="PANTHER" id="PTHR12297:SF18">
    <property type="entry name" value="HIG1 DOMAIN FAMILY MEMBER 2A"/>
    <property type="match status" value="1"/>
</dbReference>
<dbReference type="InterPro" id="IPR007667">
    <property type="entry name" value="Hypoxia_induced_domain"/>
</dbReference>
<sequence>MADSAKNNDTALEWLKLKTDKGRKPDYQIKAEMEDVGNKFLRKFKENPLVPIGALVTVGFLGVGLKSMYDGNRVRSQMMMRGRIAAQGFTVVALLGGLFYQGMAALKEAEDDTSETGLK</sequence>
<dbReference type="PROSITE" id="PS51503">
    <property type="entry name" value="HIG1"/>
    <property type="match status" value="1"/>
</dbReference>
<name>A0A9P0IYD3_APHGO</name>
<dbReference type="AlphaFoldDB" id="A0A9P0IYD3"/>
<evidence type="ECO:0000256" key="4">
    <source>
        <dbReference type="ARBA" id="ARBA00023136"/>
    </source>
</evidence>
<dbReference type="GO" id="GO:0031966">
    <property type="term" value="C:mitochondrial membrane"/>
    <property type="evidence" value="ECO:0007669"/>
    <property type="project" value="UniProtKB-SubCell"/>
</dbReference>
<reference evidence="7" key="1">
    <citation type="submission" date="2022-02" db="EMBL/GenBank/DDBJ databases">
        <authorList>
            <person name="King R."/>
        </authorList>
    </citation>
    <scope>NUCLEOTIDE SEQUENCE</scope>
</reference>
<dbReference type="GO" id="GO:0097250">
    <property type="term" value="P:mitochondrial respirasome assembly"/>
    <property type="evidence" value="ECO:0007669"/>
    <property type="project" value="TreeGrafter"/>
</dbReference>
<feature type="transmembrane region" description="Helical" evidence="5">
    <location>
        <begin position="86"/>
        <end position="106"/>
    </location>
</feature>
<keyword evidence="2 5" id="KW-0812">Transmembrane</keyword>
<protein>
    <recommendedName>
        <fullName evidence="6">HIG1 domain-containing protein</fullName>
    </recommendedName>
</protein>
<dbReference type="InterPro" id="IPR050355">
    <property type="entry name" value="RCF1"/>
</dbReference>
<evidence type="ECO:0000259" key="6">
    <source>
        <dbReference type="PROSITE" id="PS51503"/>
    </source>
</evidence>
<evidence type="ECO:0000313" key="7">
    <source>
        <dbReference type="EMBL" id="CAH1722386.1"/>
    </source>
</evidence>
<proteinExistence type="predicted"/>
<comment type="subcellular location">
    <subcellularLocation>
        <location evidence="1">Mitochondrion membrane</location>
    </subcellularLocation>
</comment>
<evidence type="ECO:0000256" key="2">
    <source>
        <dbReference type="ARBA" id="ARBA00022692"/>
    </source>
</evidence>
<evidence type="ECO:0000256" key="5">
    <source>
        <dbReference type="SAM" id="Phobius"/>
    </source>
</evidence>
<keyword evidence="4 5" id="KW-0472">Membrane</keyword>
<dbReference type="EMBL" id="OU899035">
    <property type="protein sequence ID" value="CAH1722386.1"/>
    <property type="molecule type" value="Genomic_DNA"/>
</dbReference>
<accession>A0A9P0IYD3</accession>
<keyword evidence="8" id="KW-1185">Reference proteome</keyword>
<evidence type="ECO:0000256" key="3">
    <source>
        <dbReference type="ARBA" id="ARBA00022989"/>
    </source>
</evidence>
<evidence type="ECO:0000313" key="8">
    <source>
        <dbReference type="Proteomes" id="UP001154329"/>
    </source>
</evidence>
<organism evidence="7 8">
    <name type="scientific">Aphis gossypii</name>
    <name type="common">Cotton aphid</name>
    <dbReference type="NCBI Taxonomy" id="80765"/>
    <lineage>
        <taxon>Eukaryota</taxon>
        <taxon>Metazoa</taxon>
        <taxon>Ecdysozoa</taxon>
        <taxon>Arthropoda</taxon>
        <taxon>Hexapoda</taxon>
        <taxon>Insecta</taxon>
        <taxon>Pterygota</taxon>
        <taxon>Neoptera</taxon>
        <taxon>Paraneoptera</taxon>
        <taxon>Hemiptera</taxon>
        <taxon>Sternorrhyncha</taxon>
        <taxon>Aphidomorpha</taxon>
        <taxon>Aphidoidea</taxon>
        <taxon>Aphididae</taxon>
        <taxon>Aphidini</taxon>
        <taxon>Aphis</taxon>
        <taxon>Aphis</taxon>
    </lineage>
</organism>
<feature type="domain" description="HIG1" evidence="6">
    <location>
        <begin position="21"/>
        <end position="112"/>
    </location>
</feature>
<dbReference type="Proteomes" id="UP001154329">
    <property type="component" value="Chromosome 2"/>
</dbReference>
<dbReference type="Gene3D" id="6.10.140.1320">
    <property type="match status" value="1"/>
</dbReference>
<dbReference type="PANTHER" id="PTHR12297">
    <property type="entry name" value="HYPOXIA-INDUCBILE GENE 1 HIG1 -RELATED"/>
    <property type="match status" value="1"/>
</dbReference>
<gene>
    <name evidence="7" type="ORF">APHIGO_LOCUS4758</name>
</gene>
<reference evidence="7" key="2">
    <citation type="submission" date="2022-10" db="EMBL/GenBank/DDBJ databases">
        <authorList>
            <consortium name="ENA_rothamsted_submissions"/>
            <consortium name="culmorum"/>
            <person name="King R."/>
        </authorList>
    </citation>
    <scope>NUCLEOTIDE SEQUENCE</scope>
</reference>
<dbReference type="Pfam" id="PF04588">
    <property type="entry name" value="HIG_1_N"/>
    <property type="match status" value="1"/>
</dbReference>
<keyword evidence="3 5" id="KW-1133">Transmembrane helix</keyword>
<feature type="transmembrane region" description="Helical" evidence="5">
    <location>
        <begin position="48"/>
        <end position="65"/>
    </location>
</feature>
<evidence type="ECO:0000256" key="1">
    <source>
        <dbReference type="ARBA" id="ARBA00004325"/>
    </source>
</evidence>